<organism evidence="2 3">
    <name type="scientific">Tribonema minus</name>
    <dbReference type="NCBI Taxonomy" id="303371"/>
    <lineage>
        <taxon>Eukaryota</taxon>
        <taxon>Sar</taxon>
        <taxon>Stramenopiles</taxon>
        <taxon>Ochrophyta</taxon>
        <taxon>PX clade</taxon>
        <taxon>Xanthophyceae</taxon>
        <taxon>Tribonematales</taxon>
        <taxon>Tribonemataceae</taxon>
        <taxon>Tribonema</taxon>
    </lineage>
</organism>
<dbReference type="AlphaFoldDB" id="A0A836CDY9"/>
<sequence>MRSSSGPDVQVGARAFSPRHMEGLVAPGDAALRWTVTVAAGCATVHICALLCGNHQQLESRSRCHHGIGNEPFVAMLRAHTFCWTKFAAYGMSAGRRWQRNDVTWSTWPTAVHVAQ</sequence>
<gene>
    <name evidence="2" type="ORF">JKP88DRAFT_200402</name>
</gene>
<name>A0A836CDY9_9STRA</name>
<feature type="transmembrane region" description="Helical" evidence="1">
    <location>
        <begin position="31"/>
        <end position="53"/>
    </location>
</feature>
<keyword evidence="1" id="KW-1133">Transmembrane helix</keyword>
<comment type="caution">
    <text evidence="2">The sequence shown here is derived from an EMBL/GenBank/DDBJ whole genome shotgun (WGS) entry which is preliminary data.</text>
</comment>
<keyword evidence="1" id="KW-0812">Transmembrane</keyword>
<evidence type="ECO:0000313" key="3">
    <source>
        <dbReference type="Proteomes" id="UP000664859"/>
    </source>
</evidence>
<keyword evidence="1" id="KW-0472">Membrane</keyword>
<protein>
    <submittedName>
        <fullName evidence="2">Uncharacterized protein</fullName>
    </submittedName>
</protein>
<evidence type="ECO:0000313" key="2">
    <source>
        <dbReference type="EMBL" id="KAG5180461.1"/>
    </source>
</evidence>
<proteinExistence type="predicted"/>
<dbReference type="EMBL" id="JAFCMP010000390">
    <property type="protein sequence ID" value="KAG5180461.1"/>
    <property type="molecule type" value="Genomic_DNA"/>
</dbReference>
<keyword evidence="3" id="KW-1185">Reference proteome</keyword>
<dbReference type="Proteomes" id="UP000664859">
    <property type="component" value="Unassembled WGS sequence"/>
</dbReference>
<evidence type="ECO:0000256" key="1">
    <source>
        <dbReference type="SAM" id="Phobius"/>
    </source>
</evidence>
<accession>A0A836CDY9</accession>
<reference evidence="2" key="1">
    <citation type="submission" date="2021-02" db="EMBL/GenBank/DDBJ databases">
        <title>First Annotated Genome of the Yellow-green Alga Tribonema minus.</title>
        <authorList>
            <person name="Mahan K.M."/>
        </authorList>
    </citation>
    <scope>NUCLEOTIDE SEQUENCE</scope>
    <source>
        <strain evidence="2">UTEX B ZZ1240</strain>
    </source>
</reference>